<dbReference type="GO" id="GO:0005576">
    <property type="term" value="C:extracellular region"/>
    <property type="evidence" value="ECO:0007669"/>
    <property type="project" value="InterPro"/>
</dbReference>
<protein>
    <submittedName>
        <fullName evidence="3">ChiA1-BD-binding domain protein</fullName>
    </submittedName>
</protein>
<reference evidence="3" key="1">
    <citation type="journal article" date="2021" name="Proc. Natl. Acad. Sci. U.S.A.">
        <title>A Catalog of Tens of Thousands of Viruses from Human Metagenomes Reveals Hidden Associations with Chronic Diseases.</title>
        <authorList>
            <person name="Tisza M.J."/>
            <person name="Buck C.B."/>
        </authorList>
    </citation>
    <scope>NUCLEOTIDE SEQUENCE</scope>
    <source>
        <strain evidence="3">Ct2kB26</strain>
    </source>
</reference>
<feature type="domain" description="Chitin-binding type-3" evidence="2">
    <location>
        <begin position="58"/>
        <end position="95"/>
    </location>
</feature>
<dbReference type="InterPro" id="IPR003610">
    <property type="entry name" value="CBM5/12"/>
</dbReference>
<dbReference type="EMBL" id="BK015360">
    <property type="protein sequence ID" value="DAE03185.1"/>
    <property type="molecule type" value="Genomic_DNA"/>
</dbReference>
<organism evidence="3">
    <name type="scientific">Siphoviridae sp. ct2kB26</name>
    <dbReference type="NCBI Taxonomy" id="2825317"/>
    <lineage>
        <taxon>Viruses</taxon>
        <taxon>Duplodnaviria</taxon>
        <taxon>Heunggongvirae</taxon>
        <taxon>Uroviricota</taxon>
        <taxon>Caudoviricetes</taxon>
    </lineage>
</organism>
<dbReference type="GO" id="GO:0005975">
    <property type="term" value="P:carbohydrate metabolic process"/>
    <property type="evidence" value="ECO:0007669"/>
    <property type="project" value="InterPro"/>
</dbReference>
<dbReference type="Gene3D" id="2.10.10.20">
    <property type="entry name" value="Carbohydrate-binding module superfamily 5/12"/>
    <property type="match status" value="2"/>
</dbReference>
<keyword evidence="1" id="KW-0378">Hydrolase</keyword>
<feature type="domain" description="Chitin-binding type-3" evidence="2">
    <location>
        <begin position="3"/>
        <end position="50"/>
    </location>
</feature>
<name>A0A8S5P9X0_9CAUD</name>
<evidence type="ECO:0000259" key="2">
    <source>
        <dbReference type="SMART" id="SM00495"/>
    </source>
</evidence>
<sequence length="102" mass="11520">MIYRPWSSDSVAYAAGDRCLHGGVLYKCLQGHTSQETWTPEDAASLWAKVLIPDPTVIPEWQQPESTNPYMKGDKVTYQGKTWQSTVDNNVWTPGVYGWEVV</sequence>
<dbReference type="GO" id="GO:0030246">
    <property type="term" value="F:carbohydrate binding"/>
    <property type="evidence" value="ECO:0007669"/>
    <property type="project" value="InterPro"/>
</dbReference>
<evidence type="ECO:0000256" key="1">
    <source>
        <dbReference type="ARBA" id="ARBA00022801"/>
    </source>
</evidence>
<dbReference type="GO" id="GO:0004553">
    <property type="term" value="F:hydrolase activity, hydrolyzing O-glycosyl compounds"/>
    <property type="evidence" value="ECO:0007669"/>
    <property type="project" value="InterPro"/>
</dbReference>
<dbReference type="Pfam" id="PF02839">
    <property type="entry name" value="CBM_5_12"/>
    <property type="match status" value="1"/>
</dbReference>
<dbReference type="InterPro" id="IPR036573">
    <property type="entry name" value="CBM_sf_5/12"/>
</dbReference>
<evidence type="ECO:0000313" key="3">
    <source>
        <dbReference type="EMBL" id="DAE03185.1"/>
    </source>
</evidence>
<accession>A0A8S5P9X0</accession>
<dbReference type="SUPFAM" id="SSF51055">
    <property type="entry name" value="Carbohydrate binding domain"/>
    <property type="match status" value="1"/>
</dbReference>
<dbReference type="CDD" id="cd12214">
    <property type="entry name" value="ChiA1_BD"/>
    <property type="match status" value="1"/>
</dbReference>
<dbReference type="SMART" id="SM00495">
    <property type="entry name" value="ChtBD3"/>
    <property type="match status" value="2"/>
</dbReference>
<proteinExistence type="predicted"/>